<dbReference type="EMBL" id="BARU01047793">
    <property type="protein sequence ID" value="GAH90915.1"/>
    <property type="molecule type" value="Genomic_DNA"/>
</dbReference>
<sequence>SKYSEPFVLSSSRISFPGFGAYSKPMANPISKPKDNPNPTANPEL</sequence>
<evidence type="ECO:0000313" key="2">
    <source>
        <dbReference type="EMBL" id="GAH90915.1"/>
    </source>
</evidence>
<evidence type="ECO:0000256" key="1">
    <source>
        <dbReference type="SAM" id="MobiDB-lite"/>
    </source>
</evidence>
<protein>
    <submittedName>
        <fullName evidence="2">Uncharacterized protein</fullName>
    </submittedName>
</protein>
<feature type="region of interest" description="Disordered" evidence="1">
    <location>
        <begin position="25"/>
        <end position="45"/>
    </location>
</feature>
<name>X1KBA2_9ZZZZ</name>
<comment type="caution">
    <text evidence="2">The sequence shown here is derived from an EMBL/GenBank/DDBJ whole genome shotgun (WGS) entry which is preliminary data.</text>
</comment>
<dbReference type="AlphaFoldDB" id="X1KBA2"/>
<organism evidence="2">
    <name type="scientific">marine sediment metagenome</name>
    <dbReference type="NCBI Taxonomy" id="412755"/>
    <lineage>
        <taxon>unclassified sequences</taxon>
        <taxon>metagenomes</taxon>
        <taxon>ecological metagenomes</taxon>
    </lineage>
</organism>
<feature type="non-terminal residue" evidence="2">
    <location>
        <position position="1"/>
    </location>
</feature>
<reference evidence="2" key="1">
    <citation type="journal article" date="2014" name="Front. Microbiol.">
        <title>High frequency of phylogenetically diverse reductive dehalogenase-homologous genes in deep subseafloor sedimentary metagenomes.</title>
        <authorList>
            <person name="Kawai M."/>
            <person name="Futagami T."/>
            <person name="Toyoda A."/>
            <person name="Takaki Y."/>
            <person name="Nishi S."/>
            <person name="Hori S."/>
            <person name="Arai W."/>
            <person name="Tsubouchi T."/>
            <person name="Morono Y."/>
            <person name="Uchiyama I."/>
            <person name="Ito T."/>
            <person name="Fujiyama A."/>
            <person name="Inagaki F."/>
            <person name="Takami H."/>
        </authorList>
    </citation>
    <scope>NUCLEOTIDE SEQUENCE</scope>
    <source>
        <strain evidence="2">Expedition CK06-06</strain>
    </source>
</reference>
<accession>X1KBA2</accession>
<gene>
    <name evidence="2" type="ORF">S03H2_71419</name>
</gene>
<proteinExistence type="predicted"/>